<dbReference type="STRING" id="6573.A0A210QZ46"/>
<evidence type="ECO:0000256" key="1">
    <source>
        <dbReference type="SAM" id="MobiDB-lite"/>
    </source>
</evidence>
<feature type="region of interest" description="Disordered" evidence="1">
    <location>
        <begin position="291"/>
        <end position="341"/>
    </location>
</feature>
<dbReference type="Proteomes" id="UP000242188">
    <property type="component" value="Unassembled WGS sequence"/>
</dbReference>
<proteinExistence type="predicted"/>
<evidence type="ECO:0000313" key="3">
    <source>
        <dbReference type="Proteomes" id="UP000242188"/>
    </source>
</evidence>
<evidence type="ECO:0000313" key="2">
    <source>
        <dbReference type="EMBL" id="OWF54053.1"/>
    </source>
</evidence>
<gene>
    <name evidence="2" type="ORF">KP79_PYT15266</name>
</gene>
<dbReference type="PANTHER" id="PTHR31854:SF2">
    <property type="entry name" value="TUBULIN POLYGLUTAMYLASE COMPLEX SUBUNIT 2"/>
    <property type="match status" value="1"/>
</dbReference>
<reference evidence="2 3" key="1">
    <citation type="journal article" date="2017" name="Nat. Ecol. Evol.">
        <title>Scallop genome provides insights into evolution of bilaterian karyotype and development.</title>
        <authorList>
            <person name="Wang S."/>
            <person name="Zhang J."/>
            <person name="Jiao W."/>
            <person name="Li J."/>
            <person name="Xun X."/>
            <person name="Sun Y."/>
            <person name="Guo X."/>
            <person name="Huan P."/>
            <person name="Dong B."/>
            <person name="Zhang L."/>
            <person name="Hu X."/>
            <person name="Sun X."/>
            <person name="Wang J."/>
            <person name="Zhao C."/>
            <person name="Wang Y."/>
            <person name="Wang D."/>
            <person name="Huang X."/>
            <person name="Wang R."/>
            <person name="Lv J."/>
            <person name="Li Y."/>
            <person name="Zhang Z."/>
            <person name="Liu B."/>
            <person name="Lu W."/>
            <person name="Hui Y."/>
            <person name="Liang J."/>
            <person name="Zhou Z."/>
            <person name="Hou R."/>
            <person name="Li X."/>
            <person name="Liu Y."/>
            <person name="Li H."/>
            <person name="Ning X."/>
            <person name="Lin Y."/>
            <person name="Zhao L."/>
            <person name="Xing Q."/>
            <person name="Dou J."/>
            <person name="Li Y."/>
            <person name="Mao J."/>
            <person name="Guo H."/>
            <person name="Dou H."/>
            <person name="Li T."/>
            <person name="Mu C."/>
            <person name="Jiang W."/>
            <person name="Fu Q."/>
            <person name="Fu X."/>
            <person name="Miao Y."/>
            <person name="Liu J."/>
            <person name="Yu Q."/>
            <person name="Li R."/>
            <person name="Liao H."/>
            <person name="Li X."/>
            <person name="Kong Y."/>
            <person name="Jiang Z."/>
            <person name="Chourrout D."/>
            <person name="Li R."/>
            <person name="Bao Z."/>
        </authorList>
    </citation>
    <scope>NUCLEOTIDE SEQUENCE [LARGE SCALE GENOMIC DNA]</scope>
    <source>
        <strain evidence="2 3">PY_sf001</strain>
    </source>
</reference>
<keyword evidence="3" id="KW-1185">Reference proteome</keyword>
<feature type="compositionally biased region" description="Polar residues" evidence="1">
    <location>
        <begin position="297"/>
        <end position="306"/>
    </location>
</feature>
<dbReference type="OrthoDB" id="10249691at2759"/>
<feature type="compositionally biased region" description="Polar residues" evidence="1">
    <location>
        <begin position="317"/>
        <end position="341"/>
    </location>
</feature>
<organism evidence="2 3">
    <name type="scientific">Mizuhopecten yessoensis</name>
    <name type="common">Japanese scallop</name>
    <name type="synonym">Patinopecten yessoensis</name>
    <dbReference type="NCBI Taxonomy" id="6573"/>
    <lineage>
        <taxon>Eukaryota</taxon>
        <taxon>Metazoa</taxon>
        <taxon>Spiralia</taxon>
        <taxon>Lophotrochozoa</taxon>
        <taxon>Mollusca</taxon>
        <taxon>Bivalvia</taxon>
        <taxon>Autobranchia</taxon>
        <taxon>Pteriomorphia</taxon>
        <taxon>Pectinida</taxon>
        <taxon>Pectinoidea</taxon>
        <taxon>Pectinidae</taxon>
        <taxon>Mizuhopecten</taxon>
    </lineage>
</organism>
<dbReference type="PANTHER" id="PTHR31854">
    <property type="entry name" value="TUBULIN POLYGLUTAMYLASE COMPLEX SUBUNIT 2"/>
    <property type="match status" value="1"/>
</dbReference>
<comment type="caution">
    <text evidence="2">The sequence shown here is derived from an EMBL/GenBank/DDBJ whole genome shotgun (WGS) entry which is preliminary data.</text>
</comment>
<name>A0A210QZ46_MIZYE</name>
<dbReference type="AlphaFoldDB" id="A0A210QZ46"/>
<dbReference type="EMBL" id="NEDP02001165">
    <property type="protein sequence ID" value="OWF54053.1"/>
    <property type="molecule type" value="Genomic_DNA"/>
</dbReference>
<accession>A0A210QZ46</accession>
<sequence>MDELDRTRQLLELLNIGIVKCLEKKSNLGVCKVELEQRAPADRHNVLMWEQRNTCFLPEDLKSFFLTSDGFQLSWCVKMDNGPQPLGKMRINRVSQLVRIGGTVQTSQVNPSIADLEGDSDQEDEVSGLEKPTFDNRCKIYELDPCDGYGKVCLVYRESKAEEGDVETYFGLTYFDPVDIFDGKHTSDLLRFGGNEPKIEIWFLDRALRWHYLTDSFIAYYRLMLMHLGLPQWQYALTDIGLSQQTQQWFNVFAQVRLELDREILCESSEDTKSRAQSSQLDINKVFKGKTDKRKAMTSQTQQNPGNMKKKALVPSANKTQSVPGTRVMASSSQISNKGLK</sequence>
<dbReference type="InterPro" id="IPR039231">
    <property type="entry name" value="TPGS2"/>
</dbReference>
<protein>
    <submittedName>
        <fullName evidence="2">Tubulin polyglutamylase complex subunit 2</fullName>
    </submittedName>
</protein>